<feature type="transmembrane region" description="Helical" evidence="10">
    <location>
        <begin position="71"/>
        <end position="97"/>
    </location>
</feature>
<dbReference type="Proteomes" id="UP000694844">
    <property type="component" value="Chromosome 8"/>
</dbReference>
<keyword evidence="6 10" id="KW-1133">Transmembrane helix</keyword>
<dbReference type="InterPro" id="IPR026673">
    <property type="entry name" value="SPEC3/Stum"/>
</dbReference>
<keyword evidence="2 10" id="KW-0812">Transmembrane</keyword>
<dbReference type="KEGG" id="cvn:111109485"/>
<dbReference type="Gene3D" id="3.30.40.10">
    <property type="entry name" value="Zinc/RING finger domain, C3HC4 (zinc finger)"/>
    <property type="match status" value="1"/>
</dbReference>
<feature type="region of interest" description="Disordered" evidence="9">
    <location>
        <begin position="196"/>
        <end position="227"/>
    </location>
</feature>
<sequence>MSQILEDTSKNMSHTEQTVNSSPAPGPLGAPTGDPPRYLERRRSWLTEDILDDDDDSDDDAILLPILPLELAVVCCMTNFLLPGVGTMISGFSVLCCAKTDDITSKQKYSSCLVVVAIGLLQLLMVSCFLIGWIWSGIWGVSLIGNSADYYKETETSNWRSNSRRRLRPRSNLIYPMRARSNIRYNSPPPPYEMYRSRPPSYSMPGQTTNSQEAEVQEETEIPAEPEPDRNLDLIERRILQNEASNPRPHYWKCAVCQKQNSSSEQKFQCTRCIETVCDSCFQQHFSLPNGARIVVCDMCYNELTLNDCVS</sequence>
<feature type="transmembrane region" description="Helical" evidence="10">
    <location>
        <begin position="109"/>
        <end position="135"/>
    </location>
</feature>
<feature type="region of interest" description="Disordered" evidence="9">
    <location>
        <begin position="1"/>
        <end position="36"/>
    </location>
</feature>
<dbReference type="RefSeq" id="XP_022301328.1">
    <property type="nucleotide sequence ID" value="XM_022445620.1"/>
</dbReference>
<evidence type="ECO:0000256" key="7">
    <source>
        <dbReference type="ARBA" id="ARBA00023136"/>
    </source>
</evidence>
<dbReference type="OrthoDB" id="361532at2759"/>
<feature type="compositionally biased region" description="Polar residues" evidence="9">
    <location>
        <begin position="204"/>
        <end position="214"/>
    </location>
</feature>
<comment type="subcellular location">
    <subcellularLocation>
        <location evidence="1">Membrane</location>
        <topology evidence="1">Multi-pass membrane protein</topology>
    </subcellularLocation>
</comment>
<evidence type="ECO:0000256" key="5">
    <source>
        <dbReference type="ARBA" id="ARBA00022833"/>
    </source>
</evidence>
<dbReference type="PANTHER" id="PTHR21676:SF1">
    <property type="entry name" value="PROTEIN STUM HOMOLOG"/>
    <property type="match status" value="1"/>
</dbReference>
<feature type="compositionally biased region" description="Polar residues" evidence="9">
    <location>
        <begin position="1"/>
        <end position="23"/>
    </location>
</feature>
<keyword evidence="5" id="KW-0862">Zinc</keyword>
<evidence type="ECO:0000256" key="2">
    <source>
        <dbReference type="ARBA" id="ARBA00022692"/>
    </source>
</evidence>
<evidence type="ECO:0000256" key="1">
    <source>
        <dbReference type="ARBA" id="ARBA00004141"/>
    </source>
</evidence>
<organism evidence="12 13">
    <name type="scientific">Crassostrea virginica</name>
    <name type="common">Eastern oyster</name>
    <dbReference type="NCBI Taxonomy" id="6565"/>
    <lineage>
        <taxon>Eukaryota</taxon>
        <taxon>Metazoa</taxon>
        <taxon>Spiralia</taxon>
        <taxon>Lophotrochozoa</taxon>
        <taxon>Mollusca</taxon>
        <taxon>Bivalvia</taxon>
        <taxon>Autobranchia</taxon>
        <taxon>Pteriomorphia</taxon>
        <taxon>Ostreida</taxon>
        <taxon>Ostreoidea</taxon>
        <taxon>Ostreidae</taxon>
        <taxon>Crassostrea</taxon>
    </lineage>
</organism>
<evidence type="ECO:0000256" key="9">
    <source>
        <dbReference type="SAM" id="MobiDB-lite"/>
    </source>
</evidence>
<evidence type="ECO:0000259" key="11">
    <source>
        <dbReference type="PROSITE" id="PS50178"/>
    </source>
</evidence>
<keyword evidence="4 8" id="KW-0863">Zinc-finger</keyword>
<dbReference type="InterPro" id="IPR017455">
    <property type="entry name" value="Znf_FYVE-rel"/>
</dbReference>
<dbReference type="InterPro" id="IPR011011">
    <property type="entry name" value="Znf_FYVE_PHD"/>
</dbReference>
<keyword evidence="12" id="KW-1185">Reference proteome</keyword>
<evidence type="ECO:0000256" key="8">
    <source>
        <dbReference type="PROSITE-ProRule" id="PRU00091"/>
    </source>
</evidence>
<feature type="domain" description="FYVE-type" evidence="11">
    <location>
        <begin position="254"/>
        <end position="305"/>
    </location>
</feature>
<protein>
    <submittedName>
        <fullName evidence="13">Uncharacterized protein LOC111109485</fullName>
    </submittedName>
</protein>
<evidence type="ECO:0000256" key="4">
    <source>
        <dbReference type="ARBA" id="ARBA00022771"/>
    </source>
</evidence>
<accession>A0A8B8BDP0</accession>
<reference evidence="13" key="1">
    <citation type="submission" date="2025-08" db="UniProtKB">
        <authorList>
            <consortium name="RefSeq"/>
        </authorList>
    </citation>
    <scope>IDENTIFICATION</scope>
    <source>
        <tissue evidence="13">Whole sample</tissue>
    </source>
</reference>
<keyword evidence="7 10" id="KW-0472">Membrane</keyword>
<evidence type="ECO:0000313" key="13">
    <source>
        <dbReference type="RefSeq" id="XP_022301328.1"/>
    </source>
</evidence>
<dbReference type="Pfam" id="PF15795">
    <property type="entry name" value="Spec3"/>
    <property type="match status" value="1"/>
</dbReference>
<evidence type="ECO:0000256" key="3">
    <source>
        <dbReference type="ARBA" id="ARBA00022723"/>
    </source>
</evidence>
<name>A0A8B8BDP0_CRAVI</name>
<dbReference type="GO" id="GO:0008270">
    <property type="term" value="F:zinc ion binding"/>
    <property type="evidence" value="ECO:0007669"/>
    <property type="project" value="UniProtKB-KW"/>
</dbReference>
<dbReference type="SUPFAM" id="SSF57903">
    <property type="entry name" value="FYVE/PHD zinc finger"/>
    <property type="match status" value="1"/>
</dbReference>
<proteinExistence type="predicted"/>
<dbReference type="GO" id="GO:0016020">
    <property type="term" value="C:membrane"/>
    <property type="evidence" value="ECO:0007669"/>
    <property type="project" value="UniProtKB-SubCell"/>
</dbReference>
<dbReference type="InterPro" id="IPR013083">
    <property type="entry name" value="Znf_RING/FYVE/PHD"/>
</dbReference>
<dbReference type="AlphaFoldDB" id="A0A8B8BDP0"/>
<feature type="compositionally biased region" description="Acidic residues" evidence="9">
    <location>
        <begin position="215"/>
        <end position="226"/>
    </location>
</feature>
<gene>
    <name evidence="13" type="primary">LOC111109485</name>
</gene>
<evidence type="ECO:0000256" key="6">
    <source>
        <dbReference type="ARBA" id="ARBA00022989"/>
    </source>
</evidence>
<dbReference type="GeneID" id="111109485"/>
<dbReference type="PROSITE" id="PS50178">
    <property type="entry name" value="ZF_FYVE"/>
    <property type="match status" value="1"/>
</dbReference>
<evidence type="ECO:0000313" key="12">
    <source>
        <dbReference type="Proteomes" id="UP000694844"/>
    </source>
</evidence>
<dbReference type="PANTHER" id="PTHR21676">
    <property type="entry name" value="PROTEIN STUM"/>
    <property type="match status" value="1"/>
</dbReference>
<keyword evidence="3" id="KW-0479">Metal-binding</keyword>
<evidence type="ECO:0000256" key="10">
    <source>
        <dbReference type="SAM" id="Phobius"/>
    </source>
</evidence>